<evidence type="ECO:0000259" key="2">
    <source>
        <dbReference type="PROSITE" id="PS50222"/>
    </source>
</evidence>
<accession>A0ABR4QCJ4</accession>
<dbReference type="CDD" id="cd00051">
    <property type="entry name" value="EFh"/>
    <property type="match status" value="1"/>
</dbReference>
<evidence type="ECO:0000313" key="4">
    <source>
        <dbReference type="Proteomes" id="UP001651158"/>
    </source>
</evidence>
<dbReference type="SUPFAM" id="SSF47473">
    <property type="entry name" value="EF-hand"/>
    <property type="match status" value="1"/>
</dbReference>
<dbReference type="Pfam" id="PF13499">
    <property type="entry name" value="EF-hand_7"/>
    <property type="match status" value="1"/>
</dbReference>
<protein>
    <submittedName>
        <fullName evidence="3">Calcium-binding protein 2</fullName>
    </submittedName>
</protein>
<dbReference type="EMBL" id="JAKROA010000004">
    <property type="protein sequence ID" value="KAL5107261.1"/>
    <property type="molecule type" value="Genomic_DNA"/>
</dbReference>
<dbReference type="SMART" id="SM00054">
    <property type="entry name" value="EFh"/>
    <property type="match status" value="2"/>
</dbReference>
<sequence>MPSEVEAFLQSVDKDGSGTIDTKELLEALGDSGLNEKLVKEFINEHDKDHDGKLNLNELRDFLASCGCL</sequence>
<gene>
    <name evidence="3" type="ORF">TcWFU_000584</name>
</gene>
<dbReference type="PROSITE" id="PS50222">
    <property type="entry name" value="EF_HAND_2"/>
    <property type="match status" value="2"/>
</dbReference>
<dbReference type="InterPro" id="IPR018247">
    <property type="entry name" value="EF_Hand_1_Ca_BS"/>
</dbReference>
<feature type="domain" description="EF-hand" evidence="2">
    <location>
        <begin position="34"/>
        <end position="69"/>
    </location>
</feature>
<keyword evidence="1" id="KW-0106">Calcium</keyword>
<proteinExistence type="predicted"/>
<name>A0ABR4QCJ4_9CEST</name>
<comment type="caution">
    <text evidence="3">The sequence shown here is derived from an EMBL/GenBank/DDBJ whole genome shotgun (WGS) entry which is preliminary data.</text>
</comment>
<dbReference type="InterPro" id="IPR011992">
    <property type="entry name" value="EF-hand-dom_pair"/>
</dbReference>
<keyword evidence="4" id="KW-1185">Reference proteome</keyword>
<dbReference type="InterPro" id="IPR002048">
    <property type="entry name" value="EF_hand_dom"/>
</dbReference>
<feature type="domain" description="EF-hand" evidence="2">
    <location>
        <begin position="1"/>
        <end position="33"/>
    </location>
</feature>
<evidence type="ECO:0000256" key="1">
    <source>
        <dbReference type="ARBA" id="ARBA00022837"/>
    </source>
</evidence>
<dbReference type="Gene3D" id="1.10.238.10">
    <property type="entry name" value="EF-hand"/>
    <property type="match status" value="1"/>
</dbReference>
<dbReference type="Proteomes" id="UP001651158">
    <property type="component" value="Unassembled WGS sequence"/>
</dbReference>
<reference evidence="3 4" key="1">
    <citation type="journal article" date="2022" name="Front. Cell. Infect. Microbiol.">
        <title>The Genomes of Two Strains of Taenia crassiceps the Animal Model for the Study of Human Cysticercosis.</title>
        <authorList>
            <person name="Bobes R.J."/>
            <person name="Estrada K."/>
            <person name="Rios-Valencia D.G."/>
            <person name="Calderon-Gallegos A."/>
            <person name="de la Torre P."/>
            <person name="Carrero J.C."/>
            <person name="Sanchez-Flores A."/>
            <person name="Laclette J.P."/>
        </authorList>
    </citation>
    <scope>NUCLEOTIDE SEQUENCE [LARGE SCALE GENOMIC DNA]</scope>
    <source>
        <strain evidence="3">WFUcys</strain>
    </source>
</reference>
<organism evidence="3 4">
    <name type="scientific">Taenia crassiceps</name>
    <dbReference type="NCBI Taxonomy" id="6207"/>
    <lineage>
        <taxon>Eukaryota</taxon>
        <taxon>Metazoa</taxon>
        <taxon>Spiralia</taxon>
        <taxon>Lophotrochozoa</taxon>
        <taxon>Platyhelminthes</taxon>
        <taxon>Cestoda</taxon>
        <taxon>Eucestoda</taxon>
        <taxon>Cyclophyllidea</taxon>
        <taxon>Taeniidae</taxon>
        <taxon>Taenia</taxon>
    </lineage>
</organism>
<evidence type="ECO:0000313" key="3">
    <source>
        <dbReference type="EMBL" id="KAL5107261.1"/>
    </source>
</evidence>
<dbReference type="PROSITE" id="PS00018">
    <property type="entry name" value="EF_HAND_1"/>
    <property type="match status" value="1"/>
</dbReference>